<dbReference type="PANTHER" id="PTHR33223">
    <property type="entry name" value="CCHC-TYPE DOMAIN-CONTAINING PROTEIN"/>
    <property type="match status" value="1"/>
</dbReference>
<keyword evidence="4" id="KW-1185">Reference proteome</keyword>
<dbReference type="Proteomes" id="UP000257109">
    <property type="component" value="Unassembled WGS sequence"/>
</dbReference>
<reference evidence="3" key="1">
    <citation type="submission" date="2018-05" db="EMBL/GenBank/DDBJ databases">
        <title>Draft genome of Mucuna pruriens seed.</title>
        <authorList>
            <person name="Nnadi N.E."/>
            <person name="Vos R."/>
            <person name="Hasami M.H."/>
            <person name="Devisetty U.K."/>
            <person name="Aguiy J.C."/>
        </authorList>
    </citation>
    <scope>NUCLEOTIDE SEQUENCE [LARGE SCALE GENOMIC DNA]</scope>
    <source>
        <strain evidence="3">JCA_2017</strain>
    </source>
</reference>
<accession>A0A371GGT2</accession>
<dbReference type="InterPro" id="IPR005162">
    <property type="entry name" value="Retrotrans_gag_dom"/>
</dbReference>
<dbReference type="AlphaFoldDB" id="A0A371GGT2"/>
<feature type="non-terminal residue" evidence="3">
    <location>
        <position position="1"/>
    </location>
</feature>
<evidence type="ECO:0000313" key="3">
    <source>
        <dbReference type="EMBL" id="RDX89754.1"/>
    </source>
</evidence>
<dbReference type="Pfam" id="PF03732">
    <property type="entry name" value="Retrotrans_gag"/>
    <property type="match status" value="1"/>
</dbReference>
<dbReference type="PANTHER" id="PTHR33223:SF10">
    <property type="entry name" value="AMINOTRANSFERASE-LIKE PLANT MOBILE DOMAIN-CONTAINING PROTEIN"/>
    <property type="match status" value="1"/>
</dbReference>
<protein>
    <recommendedName>
        <fullName evidence="2">Retrotransposon gag domain-containing protein</fullName>
    </recommendedName>
</protein>
<feature type="coiled-coil region" evidence="1">
    <location>
        <begin position="171"/>
        <end position="202"/>
    </location>
</feature>
<evidence type="ECO:0000259" key="2">
    <source>
        <dbReference type="Pfam" id="PF03732"/>
    </source>
</evidence>
<dbReference type="EMBL" id="QJKJ01005583">
    <property type="protein sequence ID" value="RDX89754.1"/>
    <property type="molecule type" value="Genomic_DNA"/>
</dbReference>
<feature type="domain" description="Retrotransposon gag" evidence="2">
    <location>
        <begin position="80"/>
        <end position="150"/>
    </location>
</feature>
<dbReference type="OrthoDB" id="1752139at2759"/>
<sequence length="209" mass="23973">LGDKKVGPDRRERKGLARLIEEARKRQEEVDKRREEEIRKVEEEIVVDPFDNSQDLCVHLQAFQTYVYISGGDDFLSCKLFPGTSKEVAMRWFSSLPPRSIGSFSDLAATFEFQFAANRAKQLEVADLSDIKQTKSETLKQYLARFNATTIQGLRIGPFSDSLALFRLVSMMEIRAQAEKHVEAKEDKEDRLQVEKEILSVEKKITLKA</sequence>
<name>A0A371GGT2_MUCPR</name>
<evidence type="ECO:0000256" key="1">
    <source>
        <dbReference type="SAM" id="Coils"/>
    </source>
</evidence>
<comment type="caution">
    <text evidence="3">The sequence shown here is derived from an EMBL/GenBank/DDBJ whole genome shotgun (WGS) entry which is preliminary data.</text>
</comment>
<keyword evidence="1" id="KW-0175">Coiled coil</keyword>
<proteinExistence type="predicted"/>
<evidence type="ECO:0000313" key="4">
    <source>
        <dbReference type="Proteomes" id="UP000257109"/>
    </source>
</evidence>
<gene>
    <name evidence="3" type="ORF">CR513_28482</name>
</gene>
<feature type="coiled-coil region" evidence="1">
    <location>
        <begin position="13"/>
        <end position="44"/>
    </location>
</feature>
<dbReference type="STRING" id="157652.A0A371GGT2"/>
<organism evidence="3 4">
    <name type="scientific">Mucuna pruriens</name>
    <name type="common">Velvet bean</name>
    <name type="synonym">Dolichos pruriens</name>
    <dbReference type="NCBI Taxonomy" id="157652"/>
    <lineage>
        <taxon>Eukaryota</taxon>
        <taxon>Viridiplantae</taxon>
        <taxon>Streptophyta</taxon>
        <taxon>Embryophyta</taxon>
        <taxon>Tracheophyta</taxon>
        <taxon>Spermatophyta</taxon>
        <taxon>Magnoliopsida</taxon>
        <taxon>eudicotyledons</taxon>
        <taxon>Gunneridae</taxon>
        <taxon>Pentapetalae</taxon>
        <taxon>rosids</taxon>
        <taxon>fabids</taxon>
        <taxon>Fabales</taxon>
        <taxon>Fabaceae</taxon>
        <taxon>Papilionoideae</taxon>
        <taxon>50 kb inversion clade</taxon>
        <taxon>NPAAA clade</taxon>
        <taxon>indigoferoid/millettioid clade</taxon>
        <taxon>Phaseoleae</taxon>
        <taxon>Mucuna</taxon>
    </lineage>
</organism>